<feature type="region of interest" description="Disordered" evidence="1">
    <location>
        <begin position="116"/>
        <end position="206"/>
    </location>
</feature>
<feature type="non-terminal residue" evidence="2">
    <location>
        <position position="1"/>
    </location>
</feature>
<dbReference type="EMBL" id="MU001680">
    <property type="protein sequence ID" value="KAF2457374.1"/>
    <property type="molecule type" value="Genomic_DNA"/>
</dbReference>
<dbReference type="AlphaFoldDB" id="A0A6A6P0N9"/>
<gene>
    <name evidence="2" type="ORF">BDY21DRAFT_391169</name>
</gene>
<feature type="compositionally biased region" description="Gly residues" evidence="1">
    <location>
        <begin position="136"/>
        <end position="152"/>
    </location>
</feature>
<feature type="compositionally biased region" description="Basic and acidic residues" evidence="1">
    <location>
        <begin position="153"/>
        <end position="164"/>
    </location>
</feature>
<sequence length="255" mass="26790">PRRRGPTTPPPSRGVYGRRRRRSPLIPFAGSTRNAADGMPHPEGPPAILLFPSLPSRLPAYHLPRSASARPGSNVTLRRRARRKAGELPARQLATSVSHGARAQVLCAPYVGTAERFGSRRSSAGARSRHRKRGGAALGRGGKGGSVATGGGRDGKAEAARTELLRALPAPKDPPGRLAGTAGPAGARHAVPAGEGGSRAAHPRARPPRLRIAEGGRWWSGAAVRGRLVTDWRLVTGRPVTLSTGHFAHSTCDVR</sequence>
<protein>
    <submittedName>
        <fullName evidence="2">Uncharacterized protein</fullName>
    </submittedName>
</protein>
<proteinExistence type="predicted"/>
<evidence type="ECO:0000313" key="2">
    <source>
        <dbReference type="EMBL" id="KAF2457374.1"/>
    </source>
</evidence>
<reference evidence="2" key="1">
    <citation type="journal article" date="2020" name="Stud. Mycol.">
        <title>101 Dothideomycetes genomes: a test case for predicting lifestyles and emergence of pathogens.</title>
        <authorList>
            <person name="Haridas S."/>
            <person name="Albert R."/>
            <person name="Binder M."/>
            <person name="Bloem J."/>
            <person name="Labutti K."/>
            <person name="Salamov A."/>
            <person name="Andreopoulos B."/>
            <person name="Baker S."/>
            <person name="Barry K."/>
            <person name="Bills G."/>
            <person name="Bluhm B."/>
            <person name="Cannon C."/>
            <person name="Castanera R."/>
            <person name="Culley D."/>
            <person name="Daum C."/>
            <person name="Ezra D."/>
            <person name="Gonzalez J."/>
            <person name="Henrissat B."/>
            <person name="Kuo A."/>
            <person name="Liang C."/>
            <person name="Lipzen A."/>
            <person name="Lutzoni F."/>
            <person name="Magnuson J."/>
            <person name="Mondo S."/>
            <person name="Nolan M."/>
            <person name="Ohm R."/>
            <person name="Pangilinan J."/>
            <person name="Park H.-J."/>
            <person name="Ramirez L."/>
            <person name="Alfaro M."/>
            <person name="Sun H."/>
            <person name="Tritt A."/>
            <person name="Yoshinaga Y."/>
            <person name="Zwiers L.-H."/>
            <person name="Turgeon B."/>
            <person name="Goodwin S."/>
            <person name="Spatafora J."/>
            <person name="Crous P."/>
            <person name="Grigoriev I."/>
        </authorList>
    </citation>
    <scope>NUCLEOTIDE SEQUENCE</scope>
    <source>
        <strain evidence="2">ATCC 16933</strain>
    </source>
</reference>
<dbReference type="Proteomes" id="UP000799766">
    <property type="component" value="Unassembled WGS sequence"/>
</dbReference>
<evidence type="ECO:0000256" key="1">
    <source>
        <dbReference type="SAM" id="MobiDB-lite"/>
    </source>
</evidence>
<accession>A0A6A6P0N9</accession>
<feature type="region of interest" description="Disordered" evidence="1">
    <location>
        <begin position="63"/>
        <end position="93"/>
    </location>
</feature>
<feature type="region of interest" description="Disordered" evidence="1">
    <location>
        <begin position="1"/>
        <end position="46"/>
    </location>
</feature>
<name>A0A6A6P0N9_9PEZI</name>
<keyword evidence="3" id="KW-1185">Reference proteome</keyword>
<evidence type="ECO:0000313" key="3">
    <source>
        <dbReference type="Proteomes" id="UP000799766"/>
    </source>
</evidence>
<organism evidence="2 3">
    <name type="scientific">Lineolata rhizophorae</name>
    <dbReference type="NCBI Taxonomy" id="578093"/>
    <lineage>
        <taxon>Eukaryota</taxon>
        <taxon>Fungi</taxon>
        <taxon>Dikarya</taxon>
        <taxon>Ascomycota</taxon>
        <taxon>Pezizomycotina</taxon>
        <taxon>Dothideomycetes</taxon>
        <taxon>Dothideomycetes incertae sedis</taxon>
        <taxon>Lineolatales</taxon>
        <taxon>Lineolataceae</taxon>
        <taxon>Lineolata</taxon>
    </lineage>
</organism>